<sequence length="535" mass="58413">MASFSQSQWPSWAYSNISDPFHNYSNFSNYSGFLADSLEAYQTQHNRLVQHQHMSRATESKPRLSKEEVEVLEAEFQKNHKPSSSTKKALAESMRVDNARINNWFQNRRAREKKENNIREYEAKQQLEKDRADPEQLSQPAKNCQRDFVASSAPFPQPGASPKQHSEESLSPLDASVPDETSDAGQCSDSDSASPHPLPLAAPEHEHIHNFDQGDEEDDNSSALSDRMNHYLAMQESSMLDVGGGGAASLQYLTGFSAPESIQQSVERYDNDNDVDLSTSSSPLDGDYDVSFTNGMDIASRRNRRPAPLSIGGGPRNSYTNRANQAACMHRISSSTSSGRVTKSVATPRSPFFDRSALSLLQRVPSPRAAGRHGSAAPPTPDTPITLQSQESFGAPAPYTLNSGKFTPPDAYASDPTLRTPPTTPGFSDGLFHFGSGYDMSISQEPLIAPDMGRLHTGMGMAGDAAAFTNYLSPISNQSSTPNMATMYQAQLSRSYLGFAGSDTNCNYSWSDPSTSTASASSNTRRYMTLNNMSS</sequence>
<feature type="region of interest" description="Disordered" evidence="8">
    <location>
        <begin position="123"/>
        <end position="142"/>
    </location>
</feature>
<evidence type="ECO:0000259" key="9">
    <source>
        <dbReference type="PROSITE" id="PS50071"/>
    </source>
</evidence>
<dbReference type="InterPro" id="IPR001356">
    <property type="entry name" value="HD"/>
</dbReference>
<evidence type="ECO:0000313" key="10">
    <source>
        <dbReference type="EMBL" id="KAG5923718.1"/>
    </source>
</evidence>
<feature type="region of interest" description="Disordered" evidence="8">
    <location>
        <begin position="74"/>
        <end position="93"/>
    </location>
</feature>
<dbReference type="AlphaFoldDB" id="A0A8K0J578"/>
<dbReference type="PROSITE" id="PS00027">
    <property type="entry name" value="HOMEOBOX_1"/>
    <property type="match status" value="1"/>
</dbReference>
<dbReference type="CDD" id="cd00086">
    <property type="entry name" value="homeodomain"/>
    <property type="match status" value="1"/>
</dbReference>
<dbReference type="SUPFAM" id="SSF46689">
    <property type="entry name" value="Homeodomain-like"/>
    <property type="match status" value="1"/>
</dbReference>
<feature type="region of interest" description="Disordered" evidence="8">
    <location>
        <begin position="367"/>
        <end position="389"/>
    </location>
</feature>
<evidence type="ECO:0000256" key="8">
    <source>
        <dbReference type="SAM" id="MobiDB-lite"/>
    </source>
</evidence>
<feature type="DNA-binding region" description="Homeobox" evidence="6">
    <location>
        <begin position="57"/>
        <end position="116"/>
    </location>
</feature>
<dbReference type="OrthoDB" id="6159439at2759"/>
<dbReference type="SMART" id="SM00389">
    <property type="entry name" value="HOX"/>
    <property type="match status" value="1"/>
</dbReference>
<dbReference type="InterPro" id="IPR050720">
    <property type="entry name" value="Engrailed_Homeobox_TFs"/>
</dbReference>
<comment type="similarity">
    <text evidence="2">Belongs to the engrailed homeobox family.</text>
</comment>
<organism evidence="10 11">
    <name type="scientific">Claviceps africana</name>
    <dbReference type="NCBI Taxonomy" id="83212"/>
    <lineage>
        <taxon>Eukaryota</taxon>
        <taxon>Fungi</taxon>
        <taxon>Dikarya</taxon>
        <taxon>Ascomycota</taxon>
        <taxon>Pezizomycotina</taxon>
        <taxon>Sordariomycetes</taxon>
        <taxon>Hypocreomycetidae</taxon>
        <taxon>Hypocreales</taxon>
        <taxon>Clavicipitaceae</taxon>
        <taxon>Claviceps</taxon>
    </lineage>
</organism>
<evidence type="ECO:0000256" key="2">
    <source>
        <dbReference type="ARBA" id="ARBA00010896"/>
    </source>
</evidence>
<comment type="subcellular location">
    <subcellularLocation>
        <location evidence="1 6 7">Nucleus</location>
    </subcellularLocation>
</comment>
<proteinExistence type="inferred from homology"/>
<feature type="region of interest" description="Disordered" evidence="8">
    <location>
        <begin position="270"/>
        <end position="289"/>
    </location>
</feature>
<evidence type="ECO:0000256" key="7">
    <source>
        <dbReference type="RuleBase" id="RU000682"/>
    </source>
</evidence>
<dbReference type="Pfam" id="PF00046">
    <property type="entry name" value="Homeodomain"/>
    <property type="match status" value="1"/>
</dbReference>
<dbReference type="InterPro" id="IPR009057">
    <property type="entry name" value="Homeodomain-like_sf"/>
</dbReference>
<gene>
    <name evidence="10" type="ORF">E4U42_004851</name>
</gene>
<name>A0A8K0J578_9HYPO</name>
<dbReference type="InterPro" id="IPR017970">
    <property type="entry name" value="Homeobox_CS"/>
</dbReference>
<dbReference type="Gene3D" id="1.10.10.60">
    <property type="entry name" value="Homeodomain-like"/>
    <property type="match status" value="1"/>
</dbReference>
<feature type="domain" description="Homeobox" evidence="9">
    <location>
        <begin position="55"/>
        <end position="115"/>
    </location>
</feature>
<dbReference type="PROSITE" id="PS50071">
    <property type="entry name" value="HOMEOBOX_2"/>
    <property type="match status" value="1"/>
</dbReference>
<keyword evidence="11" id="KW-1185">Reference proteome</keyword>
<feature type="region of interest" description="Disordered" evidence="8">
    <location>
        <begin position="150"/>
        <end position="201"/>
    </location>
</feature>
<reference evidence="10" key="1">
    <citation type="journal article" date="2020" name="bioRxiv">
        <title>Whole genome comparisons of ergot fungi reveals the divergence and evolution of species within the genus Claviceps are the result of varying mechanisms driving genome evolution and host range expansion.</title>
        <authorList>
            <person name="Wyka S.A."/>
            <person name="Mondo S.J."/>
            <person name="Liu M."/>
            <person name="Dettman J."/>
            <person name="Nalam V."/>
            <person name="Broders K.D."/>
        </authorList>
    </citation>
    <scope>NUCLEOTIDE SEQUENCE</scope>
    <source>
        <strain evidence="10">CCC 489</strain>
    </source>
</reference>
<dbReference type="GO" id="GO:0016586">
    <property type="term" value="C:RSC-type complex"/>
    <property type="evidence" value="ECO:0007669"/>
    <property type="project" value="TreeGrafter"/>
</dbReference>
<comment type="caution">
    <text evidence="10">The sequence shown here is derived from an EMBL/GenBank/DDBJ whole genome shotgun (WGS) entry which is preliminary data.</text>
</comment>
<accession>A0A8K0J578</accession>
<dbReference type="GO" id="GO:0000981">
    <property type="term" value="F:DNA-binding transcription factor activity, RNA polymerase II-specific"/>
    <property type="evidence" value="ECO:0007669"/>
    <property type="project" value="InterPro"/>
</dbReference>
<evidence type="ECO:0000256" key="3">
    <source>
        <dbReference type="ARBA" id="ARBA00023125"/>
    </source>
</evidence>
<evidence type="ECO:0000256" key="4">
    <source>
        <dbReference type="ARBA" id="ARBA00023155"/>
    </source>
</evidence>
<evidence type="ECO:0000313" key="11">
    <source>
        <dbReference type="Proteomes" id="UP000811619"/>
    </source>
</evidence>
<evidence type="ECO:0000256" key="6">
    <source>
        <dbReference type="PROSITE-ProRule" id="PRU00108"/>
    </source>
</evidence>
<keyword evidence="5 6" id="KW-0539">Nucleus</keyword>
<dbReference type="PANTHER" id="PTHR24341:SF6">
    <property type="entry name" value="HOMEOBOX PROTEIN INVECTED"/>
    <property type="match status" value="1"/>
</dbReference>
<keyword evidence="3 6" id="KW-0238">DNA-binding</keyword>
<feature type="region of interest" description="Disordered" evidence="8">
    <location>
        <begin position="295"/>
        <end position="321"/>
    </location>
</feature>
<dbReference type="EMBL" id="SRPY01000438">
    <property type="protein sequence ID" value="KAG5923718.1"/>
    <property type="molecule type" value="Genomic_DNA"/>
</dbReference>
<feature type="compositionally biased region" description="Basic and acidic residues" evidence="8">
    <location>
        <begin position="123"/>
        <end position="134"/>
    </location>
</feature>
<evidence type="ECO:0000256" key="5">
    <source>
        <dbReference type="ARBA" id="ARBA00023242"/>
    </source>
</evidence>
<keyword evidence="4 6" id="KW-0371">Homeobox</keyword>
<protein>
    <recommendedName>
        <fullName evidence="9">Homeobox domain-containing protein</fullName>
    </recommendedName>
</protein>
<feature type="compositionally biased region" description="Low complexity" evidence="8">
    <location>
        <begin position="188"/>
        <end position="201"/>
    </location>
</feature>
<dbReference type="GO" id="GO:0003677">
    <property type="term" value="F:DNA binding"/>
    <property type="evidence" value="ECO:0007669"/>
    <property type="project" value="UniProtKB-UniRule"/>
</dbReference>
<dbReference type="PANTHER" id="PTHR24341">
    <property type="entry name" value="HOMEOBOX PROTEIN ENGRAILED"/>
    <property type="match status" value="1"/>
</dbReference>
<dbReference type="Proteomes" id="UP000811619">
    <property type="component" value="Unassembled WGS sequence"/>
</dbReference>
<evidence type="ECO:0000256" key="1">
    <source>
        <dbReference type="ARBA" id="ARBA00004123"/>
    </source>
</evidence>